<protein>
    <recommendedName>
        <fullName evidence="4">DUF3784 domain-containing protein</fullName>
    </recommendedName>
</protein>
<dbReference type="AlphaFoldDB" id="A0ABD5TBL4"/>
<keyword evidence="1" id="KW-0472">Membrane</keyword>
<feature type="transmembrane region" description="Helical" evidence="1">
    <location>
        <begin position="118"/>
        <end position="138"/>
    </location>
</feature>
<dbReference type="GeneID" id="81209738"/>
<accession>A0ABD5TBL4</accession>
<proteinExistence type="predicted"/>
<name>A0ABD5TBL4_9EURY</name>
<keyword evidence="1" id="KW-0812">Transmembrane</keyword>
<evidence type="ECO:0008006" key="4">
    <source>
        <dbReference type="Google" id="ProtNLM"/>
    </source>
</evidence>
<evidence type="ECO:0000313" key="2">
    <source>
        <dbReference type="EMBL" id="MFC6786649.1"/>
    </source>
</evidence>
<dbReference type="Proteomes" id="UP001596443">
    <property type="component" value="Unassembled WGS sequence"/>
</dbReference>
<keyword evidence="1" id="KW-1133">Transmembrane helix</keyword>
<feature type="transmembrane region" description="Helical" evidence="1">
    <location>
        <begin position="47"/>
        <end position="71"/>
    </location>
</feature>
<evidence type="ECO:0000256" key="1">
    <source>
        <dbReference type="SAM" id="Phobius"/>
    </source>
</evidence>
<gene>
    <name evidence="2" type="ORF">ACFQFD_11805</name>
</gene>
<comment type="caution">
    <text evidence="2">The sequence shown here is derived from an EMBL/GenBank/DDBJ whole genome shotgun (WGS) entry which is preliminary data.</text>
</comment>
<organism evidence="2 3">
    <name type="scientific">Halobaculum halobium</name>
    <dbReference type="NCBI Taxonomy" id="3032281"/>
    <lineage>
        <taxon>Archaea</taxon>
        <taxon>Methanobacteriati</taxon>
        <taxon>Methanobacteriota</taxon>
        <taxon>Stenosarchaea group</taxon>
        <taxon>Halobacteria</taxon>
        <taxon>Halobacteriales</taxon>
        <taxon>Haloferacaceae</taxon>
        <taxon>Halobaculum</taxon>
    </lineage>
</organism>
<feature type="transmembrane region" description="Helical" evidence="1">
    <location>
        <begin position="77"/>
        <end position="97"/>
    </location>
</feature>
<evidence type="ECO:0000313" key="3">
    <source>
        <dbReference type="Proteomes" id="UP001596443"/>
    </source>
</evidence>
<dbReference type="RefSeq" id="WP_284060863.1">
    <property type="nucleotide sequence ID" value="NZ_CP126158.1"/>
</dbReference>
<sequence length="166" mass="16573">MVSPDETVAVALLALTGGALVAFALASRKSDSGLRRAYRIDPADDAAARSNAAVVTAVGVGTLLLAGAVAADLPERLVGLAALLAAAGCCFVLGWLVRYRGRSELLTVPNASPETARRLGGAVLICGALLLPLAPALWFGASDAVVVLLALGGSFLGLVAVAVAAR</sequence>
<dbReference type="EMBL" id="JBHSWX010000012">
    <property type="protein sequence ID" value="MFC6786649.1"/>
    <property type="molecule type" value="Genomic_DNA"/>
</dbReference>
<feature type="transmembrane region" description="Helical" evidence="1">
    <location>
        <begin position="6"/>
        <end position="26"/>
    </location>
</feature>
<feature type="transmembrane region" description="Helical" evidence="1">
    <location>
        <begin position="144"/>
        <end position="165"/>
    </location>
</feature>
<reference evidence="2 3" key="1">
    <citation type="journal article" date="2019" name="Int. J. Syst. Evol. Microbiol.">
        <title>The Global Catalogue of Microorganisms (GCM) 10K type strain sequencing project: providing services to taxonomists for standard genome sequencing and annotation.</title>
        <authorList>
            <consortium name="The Broad Institute Genomics Platform"/>
            <consortium name="The Broad Institute Genome Sequencing Center for Infectious Disease"/>
            <person name="Wu L."/>
            <person name="Ma J."/>
        </authorList>
    </citation>
    <scope>NUCLEOTIDE SEQUENCE [LARGE SCALE GENOMIC DNA]</scope>
    <source>
        <strain evidence="2 3">SYNS20</strain>
    </source>
</reference>
<keyword evidence="3" id="KW-1185">Reference proteome</keyword>